<dbReference type="SUPFAM" id="SSF53474">
    <property type="entry name" value="alpha/beta-Hydrolases"/>
    <property type="match status" value="1"/>
</dbReference>
<evidence type="ECO:0000313" key="3">
    <source>
        <dbReference type="Proteomes" id="UP000290637"/>
    </source>
</evidence>
<sequence length="420" mass="44894">MEILAGRALGSKLGTSLCTSLGARSMLHGLLLALPLLLSGCASMNGEDAQPPAVEQPLAGEPGQPKRIMVFLDGTRNDAGSGTNVRKLFDAVVAAKDPQTTSLYIEGVGSAETPLLGSGLGFGMEPRILRGYDFIAQAYRPGDEVFLFGFSRGAHSARALAGLLAYAGVPPAAMDDRAARLKRHNRIIEIVKGKNDRDFESAWRAWRPGAEPVVAKEVGTRLAIVTIPVEIAFLGVWDTVPGSAFKTFGNCRELADRRDGDRYKSDSYPPIRRIFHAVSLDEKRSKFRPLLLCPALAPAHTELGEVWFPGAHADIGGGYEDAQGLSNISLQWMVAKLGAHYAPRLTTLSEPSFAADPLGIAHWSIGDRPANLLSDCEDRRPPPGAVSDPAVAARIAAGTARVRMHGVIESKPYPLSCSGK</sequence>
<name>A0A4P6KV16_9BURK</name>
<keyword evidence="3" id="KW-1185">Reference proteome</keyword>
<evidence type="ECO:0000259" key="1">
    <source>
        <dbReference type="Pfam" id="PF09994"/>
    </source>
</evidence>
<accession>A0A4P6KV16</accession>
<dbReference type="Proteomes" id="UP000290637">
    <property type="component" value="Chromosome"/>
</dbReference>
<dbReference type="EMBL" id="CP035913">
    <property type="protein sequence ID" value="QBE62272.1"/>
    <property type="molecule type" value="Genomic_DNA"/>
</dbReference>
<evidence type="ECO:0000313" key="2">
    <source>
        <dbReference type="EMBL" id="QBE62272.1"/>
    </source>
</evidence>
<dbReference type="KEGG" id="plue:EWM63_04125"/>
<dbReference type="OrthoDB" id="4378831at2"/>
<organism evidence="2 3">
    <name type="scientific">Pseudoduganella lutea</name>
    <dbReference type="NCBI Taxonomy" id="321985"/>
    <lineage>
        <taxon>Bacteria</taxon>
        <taxon>Pseudomonadati</taxon>
        <taxon>Pseudomonadota</taxon>
        <taxon>Betaproteobacteria</taxon>
        <taxon>Burkholderiales</taxon>
        <taxon>Oxalobacteraceae</taxon>
        <taxon>Telluria group</taxon>
        <taxon>Pseudoduganella</taxon>
    </lineage>
</organism>
<gene>
    <name evidence="2" type="ORF">EWM63_04125</name>
</gene>
<dbReference type="PANTHER" id="PTHR33840:SF1">
    <property type="entry name" value="TLE1 PHOSPHOLIPASE DOMAIN-CONTAINING PROTEIN"/>
    <property type="match status" value="1"/>
</dbReference>
<proteinExistence type="predicted"/>
<dbReference type="PANTHER" id="PTHR33840">
    <property type="match status" value="1"/>
</dbReference>
<reference evidence="2 3" key="1">
    <citation type="submission" date="2019-02" db="EMBL/GenBank/DDBJ databases">
        <title>Draft Genome Sequences of Six Type Strains of the Genus Massilia.</title>
        <authorList>
            <person name="Miess H."/>
            <person name="Frediansyhah A."/>
            <person name="Gross H."/>
        </authorList>
    </citation>
    <scope>NUCLEOTIDE SEQUENCE [LARGE SCALE GENOMIC DNA]</scope>
    <source>
        <strain evidence="2 3">DSM 17473</strain>
    </source>
</reference>
<feature type="domain" description="T6SS Phospholipase effector Tle1-like catalytic" evidence="1">
    <location>
        <begin position="66"/>
        <end position="335"/>
    </location>
</feature>
<dbReference type="Pfam" id="PF09994">
    <property type="entry name" value="T6SS_Tle1-like_cat"/>
    <property type="match status" value="1"/>
</dbReference>
<protein>
    <submittedName>
        <fullName evidence="2">DUF2235 domain-containing protein</fullName>
    </submittedName>
</protein>
<dbReference type="AlphaFoldDB" id="A0A4P6KV16"/>
<dbReference type="InterPro" id="IPR018712">
    <property type="entry name" value="Tle1-like_cat"/>
</dbReference>
<dbReference type="InterPro" id="IPR029058">
    <property type="entry name" value="AB_hydrolase_fold"/>
</dbReference>